<dbReference type="Gene3D" id="3.30.460.40">
    <property type="match status" value="1"/>
</dbReference>
<evidence type="ECO:0000313" key="2">
    <source>
        <dbReference type="Proteomes" id="UP000249915"/>
    </source>
</evidence>
<protein>
    <submittedName>
        <fullName evidence="1">Uncharacterized protein</fullName>
    </submittedName>
</protein>
<dbReference type="SUPFAM" id="SSF81301">
    <property type="entry name" value="Nucleotidyltransferase"/>
    <property type="match status" value="1"/>
</dbReference>
<keyword evidence="2" id="KW-1185">Reference proteome</keyword>
<dbReference type="AlphaFoldDB" id="A0A2V4AH50"/>
<name>A0A2V4AH50_9PSEU</name>
<gene>
    <name evidence="1" type="ORF">BAY60_29950</name>
</gene>
<evidence type="ECO:0000313" key="1">
    <source>
        <dbReference type="EMBL" id="PXY19041.1"/>
    </source>
</evidence>
<dbReference type="Proteomes" id="UP000249915">
    <property type="component" value="Unassembled WGS sequence"/>
</dbReference>
<dbReference type="InterPro" id="IPR039498">
    <property type="entry name" value="NTP_transf_5"/>
</dbReference>
<dbReference type="EMBL" id="MASW01000007">
    <property type="protein sequence ID" value="PXY19041.1"/>
    <property type="molecule type" value="Genomic_DNA"/>
</dbReference>
<dbReference type="OrthoDB" id="3394845at2"/>
<dbReference type="InterPro" id="IPR043519">
    <property type="entry name" value="NT_sf"/>
</dbReference>
<dbReference type="Pfam" id="PF14907">
    <property type="entry name" value="NTP_transf_5"/>
    <property type="match status" value="1"/>
</dbReference>
<comment type="caution">
    <text evidence="1">The sequence shown here is derived from an EMBL/GenBank/DDBJ whole genome shotgun (WGS) entry which is preliminary data.</text>
</comment>
<sequence>MDVDQQQLLRTMTRVTNALRAEGIRFALAGGCAVYAHGGPPSEHDVDVFVTEHDAPLARKVLVAEGMRPVDPPEDWLTKVYDGDCLVDLIFRPNQRPVTTELLDRAREQRIGSAMAPVLPATELLVDKLLVLGPHRCDYTPLLPIARALREQVDWPAVVRETAGSPYARAFLALIADLGVVSARDVAGTPGQAAGGSDR</sequence>
<accession>A0A2V4AH50</accession>
<organism evidence="1 2">
    <name type="scientific">Prauserella muralis</name>
    <dbReference type="NCBI Taxonomy" id="588067"/>
    <lineage>
        <taxon>Bacteria</taxon>
        <taxon>Bacillati</taxon>
        <taxon>Actinomycetota</taxon>
        <taxon>Actinomycetes</taxon>
        <taxon>Pseudonocardiales</taxon>
        <taxon>Pseudonocardiaceae</taxon>
        <taxon>Prauserella</taxon>
    </lineage>
</organism>
<reference evidence="1 2" key="1">
    <citation type="submission" date="2016-07" db="EMBL/GenBank/DDBJ databases">
        <title>Draft genome sequence of Prauserella muralis DSM 45305, isolated from a mould-covered wall in an indoor environment.</title>
        <authorList>
            <person name="Ruckert C."/>
            <person name="Albersmeier A."/>
            <person name="Jiang C.-L."/>
            <person name="Jiang Y."/>
            <person name="Kalinowski J."/>
            <person name="Schneider O."/>
            <person name="Winkler A."/>
            <person name="Zotchev S.B."/>
        </authorList>
    </citation>
    <scope>NUCLEOTIDE SEQUENCE [LARGE SCALE GENOMIC DNA]</scope>
    <source>
        <strain evidence="1 2">DSM 45305</strain>
    </source>
</reference>
<proteinExistence type="predicted"/>